<organism evidence="1 2">
    <name type="scientific">Cedecea lapagei</name>
    <dbReference type="NCBI Taxonomy" id="158823"/>
    <lineage>
        <taxon>Bacteria</taxon>
        <taxon>Pseudomonadati</taxon>
        <taxon>Pseudomonadota</taxon>
        <taxon>Gammaproteobacteria</taxon>
        <taxon>Enterobacterales</taxon>
        <taxon>Enterobacteriaceae</taxon>
        <taxon>Cedecea</taxon>
    </lineage>
</organism>
<dbReference type="RefSeq" id="WP_126356145.1">
    <property type="nucleotide sequence ID" value="NZ_LR134201.1"/>
</dbReference>
<name>A0A3S4JZ71_9ENTR</name>
<reference evidence="1 2" key="1">
    <citation type="submission" date="2018-12" db="EMBL/GenBank/DDBJ databases">
        <authorList>
            <consortium name="Pathogen Informatics"/>
        </authorList>
    </citation>
    <scope>NUCLEOTIDE SEQUENCE [LARGE SCALE GENOMIC DNA]</scope>
    <source>
        <strain evidence="1 2">NCTC11466</strain>
    </source>
</reference>
<gene>
    <name evidence="1" type="ORF">NCTC11466_02105</name>
</gene>
<keyword evidence="2" id="KW-1185">Reference proteome</keyword>
<dbReference type="EMBL" id="LR134201">
    <property type="protein sequence ID" value="VEB97364.1"/>
    <property type="molecule type" value="Genomic_DNA"/>
</dbReference>
<accession>A0A3S4JZ71</accession>
<evidence type="ECO:0000313" key="1">
    <source>
        <dbReference type="EMBL" id="VEB97364.1"/>
    </source>
</evidence>
<protein>
    <submittedName>
        <fullName evidence="1">Uncharacterized protein</fullName>
    </submittedName>
</protein>
<dbReference type="AlphaFoldDB" id="A0A3S4JZ71"/>
<sequence length="143" mass="16095">MTGFEKITFVIPFNNDDELVKPITSFKAEKIPGDLKINFRIGFVGLKAGHRYHFKIFINPIHLKLKVGEQAQLQSPFSESAKMFIDTPESKDEDSIDGQLNVEMGKVNIVARGIYEVKSVLTDSDAEDSELHVLTTFFSVESE</sequence>
<evidence type="ECO:0000313" key="2">
    <source>
        <dbReference type="Proteomes" id="UP000274122"/>
    </source>
</evidence>
<dbReference type="KEGG" id="clap:NCTC11466_02105"/>
<dbReference type="Proteomes" id="UP000274122">
    <property type="component" value="Chromosome"/>
</dbReference>
<proteinExistence type="predicted"/>